<proteinExistence type="predicted"/>
<gene>
    <name evidence="2" type="ORF">IQ24_00829</name>
</gene>
<organism evidence="2 3">
    <name type="scientific">Paracoccus sulfuroxidans</name>
    <dbReference type="NCBI Taxonomy" id="384678"/>
    <lineage>
        <taxon>Bacteria</taxon>
        <taxon>Pseudomonadati</taxon>
        <taxon>Pseudomonadota</taxon>
        <taxon>Alphaproteobacteria</taxon>
        <taxon>Rhodobacterales</taxon>
        <taxon>Paracoccaceae</taxon>
        <taxon>Paracoccus</taxon>
    </lineage>
</organism>
<keyword evidence="1" id="KW-1133">Transmembrane helix</keyword>
<dbReference type="AlphaFoldDB" id="A0A562NXT6"/>
<reference evidence="2 3" key="1">
    <citation type="journal article" date="2015" name="Stand. Genomic Sci.">
        <title>Genomic Encyclopedia of Bacterial and Archaeal Type Strains, Phase III: the genomes of soil and plant-associated and newly described type strains.</title>
        <authorList>
            <person name="Whitman W.B."/>
            <person name="Woyke T."/>
            <person name="Klenk H.P."/>
            <person name="Zhou Y."/>
            <person name="Lilburn T.G."/>
            <person name="Beck B.J."/>
            <person name="De Vos P."/>
            <person name="Vandamme P."/>
            <person name="Eisen J.A."/>
            <person name="Garrity G."/>
            <person name="Hugenholtz P."/>
            <person name="Kyrpides N.C."/>
        </authorList>
    </citation>
    <scope>NUCLEOTIDE SEQUENCE [LARGE SCALE GENOMIC DNA]</scope>
    <source>
        <strain evidence="2 3">CGMCC 1.5364</strain>
    </source>
</reference>
<dbReference type="EMBL" id="VLKU01000002">
    <property type="protein sequence ID" value="TWI37038.1"/>
    <property type="molecule type" value="Genomic_DNA"/>
</dbReference>
<sequence>MIIRPELVQRFRPWTELASALAVLAFGLWVFSLGGWLFWPLGVLIVAVAAVWANDARRRRRFLQDQTGIGVVELDEGAIRYLSPHRFLGGEIALRDLNEIRLMRLNGHLHWRLKSMAGEALLIPVDAAGAHRLADAFATLPGLDMGRVSRALAQDSPNLQTVWTRGGQTRLT</sequence>
<accession>A0A562NXT6</accession>
<protein>
    <submittedName>
        <fullName evidence="2">Uncharacterized protein</fullName>
    </submittedName>
</protein>
<feature type="transmembrane region" description="Helical" evidence="1">
    <location>
        <begin position="37"/>
        <end position="54"/>
    </location>
</feature>
<evidence type="ECO:0000313" key="3">
    <source>
        <dbReference type="Proteomes" id="UP000316225"/>
    </source>
</evidence>
<comment type="caution">
    <text evidence="2">The sequence shown here is derived from an EMBL/GenBank/DDBJ whole genome shotgun (WGS) entry which is preliminary data.</text>
</comment>
<feature type="transmembrane region" description="Helical" evidence="1">
    <location>
        <begin position="12"/>
        <end position="31"/>
    </location>
</feature>
<keyword evidence="1" id="KW-0472">Membrane</keyword>
<name>A0A562NXT6_9RHOB</name>
<keyword evidence="1" id="KW-0812">Transmembrane</keyword>
<keyword evidence="3" id="KW-1185">Reference proteome</keyword>
<evidence type="ECO:0000313" key="2">
    <source>
        <dbReference type="EMBL" id="TWI37038.1"/>
    </source>
</evidence>
<dbReference type="RefSeq" id="WP_242007903.1">
    <property type="nucleotide sequence ID" value="NZ_VLKU01000002.1"/>
</dbReference>
<evidence type="ECO:0000256" key="1">
    <source>
        <dbReference type="SAM" id="Phobius"/>
    </source>
</evidence>
<dbReference type="Proteomes" id="UP000316225">
    <property type="component" value="Unassembled WGS sequence"/>
</dbReference>